<keyword evidence="6 11" id="KW-0812">Transmembrane</keyword>
<evidence type="ECO:0000256" key="2">
    <source>
        <dbReference type="ARBA" id="ARBA00004653"/>
    </source>
</evidence>
<feature type="transmembrane region" description="Helical" evidence="11">
    <location>
        <begin position="151"/>
        <end position="172"/>
    </location>
</feature>
<dbReference type="InterPro" id="IPR032816">
    <property type="entry name" value="VTT_dom"/>
</dbReference>
<evidence type="ECO:0000256" key="9">
    <source>
        <dbReference type="ARBA" id="ARBA00023136"/>
    </source>
</evidence>
<feature type="transmembrane region" description="Helical" evidence="11">
    <location>
        <begin position="276"/>
        <end position="297"/>
    </location>
</feature>
<evidence type="ECO:0000256" key="6">
    <source>
        <dbReference type="ARBA" id="ARBA00022692"/>
    </source>
</evidence>
<feature type="transmembrane region" description="Helical" evidence="11">
    <location>
        <begin position="229"/>
        <end position="249"/>
    </location>
</feature>
<comment type="similarity">
    <text evidence="3">Belongs to the TVP38/TMEM64 family.</text>
</comment>
<feature type="domain" description="VTT" evidence="12">
    <location>
        <begin position="146"/>
        <end position="259"/>
    </location>
</feature>
<evidence type="ECO:0000256" key="10">
    <source>
        <dbReference type="SAM" id="MobiDB-lite"/>
    </source>
</evidence>
<feature type="compositionally biased region" description="Low complexity" evidence="10">
    <location>
        <begin position="369"/>
        <end position="381"/>
    </location>
</feature>
<feature type="transmembrane region" description="Helical" evidence="11">
    <location>
        <begin position="126"/>
        <end position="144"/>
    </location>
</feature>
<dbReference type="Proteomes" id="UP001221757">
    <property type="component" value="Unassembled WGS sequence"/>
</dbReference>
<comment type="caution">
    <text evidence="13">The sequence shown here is derived from an EMBL/GenBank/DDBJ whole genome shotgun (WGS) entry which is preliminary data.</text>
</comment>
<feature type="compositionally biased region" description="Low complexity" evidence="10">
    <location>
        <begin position="1"/>
        <end position="10"/>
    </location>
</feature>
<gene>
    <name evidence="13" type="ORF">B0H17DRAFT_1016284</name>
</gene>
<feature type="region of interest" description="Disordered" evidence="10">
    <location>
        <begin position="465"/>
        <end position="595"/>
    </location>
</feature>
<organism evidence="13 14">
    <name type="scientific">Mycena rosella</name>
    <name type="common">Pink bonnet</name>
    <name type="synonym">Agaricus rosellus</name>
    <dbReference type="NCBI Taxonomy" id="1033263"/>
    <lineage>
        <taxon>Eukaryota</taxon>
        <taxon>Fungi</taxon>
        <taxon>Dikarya</taxon>
        <taxon>Basidiomycota</taxon>
        <taxon>Agaricomycotina</taxon>
        <taxon>Agaricomycetes</taxon>
        <taxon>Agaricomycetidae</taxon>
        <taxon>Agaricales</taxon>
        <taxon>Marasmiineae</taxon>
        <taxon>Mycenaceae</taxon>
        <taxon>Mycena</taxon>
    </lineage>
</organism>
<evidence type="ECO:0000256" key="11">
    <source>
        <dbReference type="SAM" id="Phobius"/>
    </source>
</evidence>
<comment type="function">
    <text evidence="1">Golgi membrane protein involved in vesicular trafficking and spindle migration.</text>
</comment>
<dbReference type="Pfam" id="PF09335">
    <property type="entry name" value="VTT_dom"/>
    <property type="match status" value="1"/>
</dbReference>
<reference evidence="13" key="1">
    <citation type="submission" date="2023-03" db="EMBL/GenBank/DDBJ databases">
        <title>Massive genome expansion in bonnet fungi (Mycena s.s.) driven by repeated elements and novel gene families across ecological guilds.</title>
        <authorList>
            <consortium name="Lawrence Berkeley National Laboratory"/>
            <person name="Harder C.B."/>
            <person name="Miyauchi S."/>
            <person name="Viragh M."/>
            <person name="Kuo A."/>
            <person name="Thoen E."/>
            <person name="Andreopoulos B."/>
            <person name="Lu D."/>
            <person name="Skrede I."/>
            <person name="Drula E."/>
            <person name="Henrissat B."/>
            <person name="Morin E."/>
            <person name="Kohler A."/>
            <person name="Barry K."/>
            <person name="LaButti K."/>
            <person name="Morin E."/>
            <person name="Salamov A."/>
            <person name="Lipzen A."/>
            <person name="Mereny Z."/>
            <person name="Hegedus B."/>
            <person name="Baldrian P."/>
            <person name="Stursova M."/>
            <person name="Weitz H."/>
            <person name="Taylor A."/>
            <person name="Grigoriev I.V."/>
            <person name="Nagy L.G."/>
            <person name="Martin F."/>
            <person name="Kauserud H."/>
        </authorList>
    </citation>
    <scope>NUCLEOTIDE SEQUENCE</scope>
    <source>
        <strain evidence="13">CBHHK067</strain>
    </source>
</reference>
<sequence>MAMPYPAYGAPRPPPNNDYGSSSYPPNGPFNPSSVSTFNSPHKGADDIRNISRTPSPTPSEAKALSEGLFNWKQLGNWRFWFRKEWITYYIIIAVLMIITALVTIYHTQIVNALVPVTKWLHDLKYGWLVPIGVLFVLSFPPLFGHEIVAILCGLVWGLWIGFAIVAAGTFLGEVGNFYCFRYCCRARGEKMERTQLSYACLARCVRTGGFKIALIARFSAIPGHFTTAVFSTCGMNIFVFSLAAILSLPKQLITVYLGVILEESNEGKTDTKSRIISDSVLALTFIITLIAMWWIMRQMAFMKPEVIYERRKARQGKEARVDIYVHPNLNDSNSSVGGAFNPRESLSDIPLTAKASVHPRYDYEQQQRQRQQAEWAAQHRQYTDQQRGRPAPSSTRLGTPRDVRSGTRPALRSMRRSRSARARGDCPGAYVAPGDAEVHAHGRAQAVARQETSDEVGWDLQMRERPQEQQQQHQRSPPQQYQSSPSQQYQPSRHSSTSRPHRSSTSLPHRSSNNTSPINRGPRRRHNMRGTLRKGVRKGSRRRRCPRRSTRSLPSTTRRMRGAGMASIRRRTTPRTTTTDPRTCISRPPTGAGADDLAAAAELPDGRALTDDMTAEKSDFPLNLLRSGHVLHNAHRLSLGTYIQP</sequence>
<protein>
    <recommendedName>
        <fullName evidence="4">Golgi apparatus membrane protein TVP38</fullName>
    </recommendedName>
    <alternativeName>
        <fullName evidence="5">Golgi apparatus membrane protein tvp38</fullName>
    </alternativeName>
</protein>
<evidence type="ECO:0000313" key="14">
    <source>
        <dbReference type="Proteomes" id="UP001221757"/>
    </source>
</evidence>
<evidence type="ECO:0000256" key="8">
    <source>
        <dbReference type="ARBA" id="ARBA00023034"/>
    </source>
</evidence>
<feature type="transmembrane region" description="Helical" evidence="11">
    <location>
        <begin position="87"/>
        <end position="106"/>
    </location>
</feature>
<proteinExistence type="inferred from homology"/>
<evidence type="ECO:0000259" key="12">
    <source>
        <dbReference type="Pfam" id="PF09335"/>
    </source>
</evidence>
<feature type="compositionally biased region" description="Polar residues" evidence="10">
    <location>
        <begin position="18"/>
        <end position="40"/>
    </location>
</feature>
<feature type="compositionally biased region" description="Low complexity" evidence="10">
    <location>
        <begin position="469"/>
        <end position="513"/>
    </location>
</feature>
<dbReference type="AlphaFoldDB" id="A0AAD7D2E7"/>
<evidence type="ECO:0000256" key="5">
    <source>
        <dbReference type="ARBA" id="ARBA00020673"/>
    </source>
</evidence>
<name>A0AAD7D2E7_MYCRO</name>
<keyword evidence="8" id="KW-0333">Golgi apparatus</keyword>
<dbReference type="PANTHER" id="PTHR47549:SF2">
    <property type="entry name" value="GOLGI APPARATUS MEMBRANE PROTEIN TVP38"/>
    <property type="match status" value="1"/>
</dbReference>
<feature type="compositionally biased region" description="Low complexity" evidence="10">
    <location>
        <begin position="575"/>
        <end position="595"/>
    </location>
</feature>
<evidence type="ECO:0000256" key="4">
    <source>
        <dbReference type="ARBA" id="ARBA00013533"/>
    </source>
</evidence>
<feature type="region of interest" description="Disordered" evidence="10">
    <location>
        <begin position="361"/>
        <end position="429"/>
    </location>
</feature>
<dbReference type="PANTHER" id="PTHR47549">
    <property type="entry name" value="GOLGI APPARATUS MEMBRANE PROTEIN TVP38-RELATED"/>
    <property type="match status" value="1"/>
</dbReference>
<keyword evidence="9 11" id="KW-0472">Membrane</keyword>
<feature type="region of interest" description="Disordered" evidence="10">
    <location>
        <begin position="1"/>
        <end position="60"/>
    </location>
</feature>
<dbReference type="EMBL" id="JARKIE010000148">
    <property type="protein sequence ID" value="KAJ7675453.1"/>
    <property type="molecule type" value="Genomic_DNA"/>
</dbReference>
<keyword evidence="7 11" id="KW-1133">Transmembrane helix</keyword>
<evidence type="ECO:0000313" key="13">
    <source>
        <dbReference type="EMBL" id="KAJ7675453.1"/>
    </source>
</evidence>
<accession>A0AAD7D2E7</accession>
<dbReference type="GO" id="GO:0000139">
    <property type="term" value="C:Golgi membrane"/>
    <property type="evidence" value="ECO:0007669"/>
    <property type="project" value="UniProtKB-SubCell"/>
</dbReference>
<comment type="subcellular location">
    <subcellularLocation>
        <location evidence="2">Golgi apparatus membrane</location>
        <topology evidence="2">Multi-pass membrane protein</topology>
    </subcellularLocation>
</comment>
<feature type="compositionally biased region" description="Basic residues" evidence="10">
    <location>
        <begin position="522"/>
        <end position="551"/>
    </location>
</feature>
<dbReference type="InterPro" id="IPR051076">
    <property type="entry name" value="Golgi_membrane_TVP38/TMEM64"/>
</dbReference>
<evidence type="ECO:0000256" key="3">
    <source>
        <dbReference type="ARBA" id="ARBA00008640"/>
    </source>
</evidence>
<evidence type="ECO:0000256" key="7">
    <source>
        <dbReference type="ARBA" id="ARBA00022989"/>
    </source>
</evidence>
<evidence type="ECO:0000256" key="1">
    <source>
        <dbReference type="ARBA" id="ARBA00002978"/>
    </source>
</evidence>
<keyword evidence="14" id="KW-1185">Reference proteome</keyword>